<evidence type="ECO:0000256" key="1">
    <source>
        <dbReference type="ARBA" id="ARBA00023015"/>
    </source>
</evidence>
<dbReference type="InterPro" id="IPR036388">
    <property type="entry name" value="WH-like_DNA-bd_sf"/>
</dbReference>
<dbReference type="Proteomes" id="UP000798808">
    <property type="component" value="Unassembled WGS sequence"/>
</dbReference>
<dbReference type="Gene3D" id="1.10.10.10">
    <property type="entry name" value="Winged helix-like DNA-binding domain superfamily/Winged helix DNA-binding domain"/>
    <property type="match status" value="1"/>
</dbReference>
<dbReference type="Pfam" id="PF00196">
    <property type="entry name" value="GerE"/>
    <property type="match status" value="1"/>
</dbReference>
<proteinExistence type="predicted"/>
<dbReference type="PRINTS" id="PR00038">
    <property type="entry name" value="HTHLUXR"/>
</dbReference>
<keyword evidence="6" id="KW-1185">Reference proteome</keyword>
<evidence type="ECO:0000313" key="5">
    <source>
        <dbReference type="EMBL" id="MTI26110.1"/>
    </source>
</evidence>
<name>A0ABW9RQE8_9BACT</name>
<dbReference type="InterPro" id="IPR000792">
    <property type="entry name" value="Tscrpt_reg_LuxR_C"/>
</dbReference>
<feature type="domain" description="HTH luxR-type" evidence="4">
    <location>
        <begin position="161"/>
        <end position="226"/>
    </location>
</feature>
<reference evidence="5 6" key="1">
    <citation type="submission" date="2019-02" db="EMBL/GenBank/DDBJ databases">
        <authorList>
            <person name="Goldberg S.R."/>
            <person name="Haltli B.A."/>
            <person name="Correa H."/>
            <person name="Russell K.G."/>
        </authorList>
    </citation>
    <scope>NUCLEOTIDE SEQUENCE [LARGE SCALE GENOMIC DNA]</scope>
    <source>
        <strain evidence="5 6">JCM 16186</strain>
    </source>
</reference>
<dbReference type="PANTHER" id="PTHR44688:SF16">
    <property type="entry name" value="DNA-BINDING TRANSCRIPTIONAL ACTIVATOR DEVR_DOSR"/>
    <property type="match status" value="1"/>
</dbReference>
<dbReference type="SUPFAM" id="SSF46894">
    <property type="entry name" value="C-terminal effector domain of the bipartite response regulators"/>
    <property type="match status" value="1"/>
</dbReference>
<protein>
    <submittedName>
        <fullName evidence="5">LuxR family transcriptional regulator</fullName>
    </submittedName>
</protein>
<dbReference type="PROSITE" id="PS50043">
    <property type="entry name" value="HTH_LUXR_2"/>
    <property type="match status" value="1"/>
</dbReference>
<comment type="caution">
    <text evidence="5">The sequence shown here is derived from an EMBL/GenBank/DDBJ whole genome shotgun (WGS) entry which is preliminary data.</text>
</comment>
<dbReference type="PROSITE" id="PS00622">
    <property type="entry name" value="HTH_LUXR_1"/>
    <property type="match status" value="1"/>
</dbReference>
<dbReference type="RefSeq" id="WP_155172944.1">
    <property type="nucleotide sequence ID" value="NZ_BAAAFL010000017.1"/>
</dbReference>
<organism evidence="5 6">
    <name type="scientific">Fulvivirga kasyanovii</name>
    <dbReference type="NCBI Taxonomy" id="396812"/>
    <lineage>
        <taxon>Bacteria</taxon>
        <taxon>Pseudomonadati</taxon>
        <taxon>Bacteroidota</taxon>
        <taxon>Cytophagia</taxon>
        <taxon>Cytophagales</taxon>
        <taxon>Fulvivirgaceae</taxon>
        <taxon>Fulvivirga</taxon>
    </lineage>
</organism>
<gene>
    <name evidence="5" type="ORF">E1163_14225</name>
</gene>
<keyword evidence="3" id="KW-0804">Transcription</keyword>
<keyword evidence="2" id="KW-0238">DNA-binding</keyword>
<accession>A0ABW9RQE8</accession>
<sequence length="229" mass="26556">MQGKLALPGINLHVIDHWLQEGGHGIYEVGEVLPCIFCIIKSDLTLEYLNPVGFEWLNIQSKSFLYINESWLSRSNQNTALKEFLAQLKPYLTKSDPEDVYHDLQRVWFPSESEHKLCLISAKKSVALGEMIVMMQPLSDIHYLRQKIGRLADEEAFYLSNYNKFKQLTSREIEIISLLSKGMNNPQISKELSISRKTVEQHRKNINKKLHTNSFVELIKYAQVFDLQD</sequence>
<keyword evidence="1" id="KW-0805">Transcription regulation</keyword>
<evidence type="ECO:0000259" key="4">
    <source>
        <dbReference type="PROSITE" id="PS50043"/>
    </source>
</evidence>
<dbReference type="PANTHER" id="PTHR44688">
    <property type="entry name" value="DNA-BINDING TRANSCRIPTIONAL ACTIVATOR DEVR_DOSR"/>
    <property type="match status" value="1"/>
</dbReference>
<dbReference type="InterPro" id="IPR016032">
    <property type="entry name" value="Sig_transdc_resp-reg_C-effctor"/>
</dbReference>
<dbReference type="CDD" id="cd06170">
    <property type="entry name" value="LuxR_C_like"/>
    <property type="match status" value="1"/>
</dbReference>
<evidence type="ECO:0000313" key="6">
    <source>
        <dbReference type="Proteomes" id="UP000798808"/>
    </source>
</evidence>
<evidence type="ECO:0000256" key="2">
    <source>
        <dbReference type="ARBA" id="ARBA00023125"/>
    </source>
</evidence>
<evidence type="ECO:0000256" key="3">
    <source>
        <dbReference type="ARBA" id="ARBA00023163"/>
    </source>
</evidence>
<dbReference type="SMART" id="SM00421">
    <property type="entry name" value="HTH_LUXR"/>
    <property type="match status" value="1"/>
</dbReference>
<dbReference type="EMBL" id="SMLW01000563">
    <property type="protein sequence ID" value="MTI26110.1"/>
    <property type="molecule type" value="Genomic_DNA"/>
</dbReference>